<feature type="compositionally biased region" description="Gly residues" evidence="1">
    <location>
        <begin position="426"/>
        <end position="436"/>
    </location>
</feature>
<dbReference type="GO" id="GO:0030276">
    <property type="term" value="F:clathrin binding"/>
    <property type="evidence" value="ECO:0007669"/>
    <property type="project" value="TreeGrafter"/>
</dbReference>
<dbReference type="InterPro" id="IPR011990">
    <property type="entry name" value="TPR-like_helical_dom_sf"/>
</dbReference>
<feature type="compositionally biased region" description="Basic and acidic residues" evidence="1">
    <location>
        <begin position="482"/>
        <end position="492"/>
    </location>
</feature>
<reference evidence="3 4" key="1">
    <citation type="submission" date="2014-04" db="EMBL/GenBank/DDBJ databases">
        <authorList>
            <consortium name="DOE Joint Genome Institute"/>
            <person name="Kuo A."/>
            <person name="Tarkka M."/>
            <person name="Buscot F."/>
            <person name="Kohler A."/>
            <person name="Nagy L.G."/>
            <person name="Floudas D."/>
            <person name="Copeland A."/>
            <person name="Barry K.W."/>
            <person name="Cichocki N."/>
            <person name="Veneault-Fourrey C."/>
            <person name="LaButti K."/>
            <person name="Lindquist E.A."/>
            <person name="Lipzen A."/>
            <person name="Lundell T."/>
            <person name="Morin E."/>
            <person name="Murat C."/>
            <person name="Sun H."/>
            <person name="Tunlid A."/>
            <person name="Henrissat B."/>
            <person name="Grigoriev I.V."/>
            <person name="Hibbett D.S."/>
            <person name="Martin F."/>
            <person name="Nordberg H.P."/>
            <person name="Cantor M.N."/>
            <person name="Hua S.X."/>
        </authorList>
    </citation>
    <scope>NUCLEOTIDE SEQUENCE [LARGE SCALE GENOMIC DNA]</scope>
    <source>
        <strain evidence="3 4">F 1598</strain>
    </source>
</reference>
<dbReference type="HOGENOM" id="CLU_005723_1_1_1"/>
<evidence type="ECO:0000313" key="3">
    <source>
        <dbReference type="EMBL" id="KIM76584.1"/>
    </source>
</evidence>
<dbReference type="AlphaFoldDB" id="A0A0C3F9H0"/>
<dbReference type="PROSITE" id="PS50030">
    <property type="entry name" value="UBA"/>
    <property type="match status" value="1"/>
</dbReference>
<feature type="region of interest" description="Disordered" evidence="1">
    <location>
        <begin position="159"/>
        <end position="279"/>
    </location>
</feature>
<dbReference type="InParanoid" id="A0A0C3F9H0"/>
<dbReference type="PANTHER" id="PTHR23172">
    <property type="entry name" value="AUXILIN/CYCLIN G-ASSOCIATED KINASE-RELATED"/>
    <property type="match status" value="1"/>
</dbReference>
<evidence type="ECO:0000256" key="1">
    <source>
        <dbReference type="SAM" id="MobiDB-lite"/>
    </source>
</evidence>
<dbReference type="InterPro" id="IPR015940">
    <property type="entry name" value="UBA"/>
</dbReference>
<dbReference type="FunCoup" id="A0A0C3F9H0">
    <property type="interactions" value="67"/>
</dbReference>
<proteinExistence type="predicted"/>
<feature type="compositionally biased region" description="Basic and acidic residues" evidence="1">
    <location>
        <begin position="318"/>
        <end position="335"/>
    </location>
</feature>
<feature type="domain" description="UBA" evidence="2">
    <location>
        <begin position="267"/>
        <end position="309"/>
    </location>
</feature>
<dbReference type="Proteomes" id="UP000054166">
    <property type="component" value="Unassembled WGS sequence"/>
</dbReference>
<feature type="compositionally biased region" description="Low complexity" evidence="1">
    <location>
        <begin position="706"/>
        <end position="721"/>
    </location>
</feature>
<dbReference type="OrthoDB" id="1717591at2759"/>
<dbReference type="InterPro" id="IPR036869">
    <property type="entry name" value="J_dom_sf"/>
</dbReference>
<accession>A0A0C3F9H0</accession>
<dbReference type="GO" id="GO:0031982">
    <property type="term" value="C:vesicle"/>
    <property type="evidence" value="ECO:0007669"/>
    <property type="project" value="TreeGrafter"/>
</dbReference>
<dbReference type="PANTHER" id="PTHR23172:SF19">
    <property type="entry name" value="J DOMAIN-CONTAINING PROTEIN"/>
    <property type="match status" value="1"/>
</dbReference>
<sequence>MADSFADLWNSSAPTKPTPPPQKLGSVITSGQPIFAAPKNSIPKPPPTSTSTSSSSGDAFSNLLSGSLVSSSSRTNMTIAQRAALVEKERTDKYLKRKEEARKAAMAWDGIDSLGLGSTGTGTGVGKEEDDDWSFGFGSVAANGSSSANKIADDDDWGLEDFVSAPTTQAATPTPHHQPQSLLDLDEFTSLHIGDREDRLLPTDSRADEDDILGVLSKPVDSIPKRPSPTTSSSSPSPSLPSQPQTQTRPSHSRNTNGTSYPKRHPTPPPHILGQLVEMGFSIQQAKDALGATQSGVDVQGALEVLLAAGAGGSGAGTREEADALDGDRSDDVLPKRRQRPPQHRIRPSPPSSNSNSPSTASNPSQPTQPLTQLQIQEQADKLLAQASEIGLSVLSRANAFWKEGKERARGIYEERGGGSASANTGGSGRGANGRVGDGRPRWMQDNVQDQGEDGWRSKENGREGAFVDDFDGSGEPKRKRPSDTRSSRPKPESQPQQEVVGDLFGDAPSTTTAYVSPFRRGNRPKPLAPAATPSKPHRPQILASPTALATATTHKQTGTQHYKLGQYSLAESSYTSAISSLPPQHLLLVPLYNNRALTRIKIGDMGGAVEDCSAVVGIVGDLGDLGLEGGGRVVSVGVEGGEGVVVDLGEGLVKALRRRAEAWEGKEKWEEAGKDWEVLAAVRWVAGNVRGEAVRGAGRCRRMMASASTAPSSTIEETNPNPKPKPKPPTKTPTRPPPKPHAPSQALKNLHSTLSAQESEDQQRLELKDSIDVRLQAWKGGKETNIRALIASLETVLWPELGWQKVSMAEVVSPGQVKVRYTKAIAKLHPDKLNVNNTTLEQRMIANGVFGALNEAWNAFKQ</sequence>
<feature type="region of interest" description="Disordered" evidence="1">
    <location>
        <begin position="112"/>
        <end position="131"/>
    </location>
</feature>
<dbReference type="GO" id="GO:0005737">
    <property type="term" value="C:cytoplasm"/>
    <property type="evidence" value="ECO:0007669"/>
    <property type="project" value="TreeGrafter"/>
</dbReference>
<evidence type="ECO:0000259" key="2">
    <source>
        <dbReference type="PROSITE" id="PS50030"/>
    </source>
</evidence>
<keyword evidence="4" id="KW-1185">Reference proteome</keyword>
<protein>
    <recommendedName>
        <fullName evidence="2">UBA domain-containing protein</fullName>
    </recommendedName>
</protein>
<dbReference type="GO" id="GO:0072318">
    <property type="term" value="P:clathrin coat disassembly"/>
    <property type="evidence" value="ECO:0007669"/>
    <property type="project" value="TreeGrafter"/>
</dbReference>
<gene>
    <name evidence="3" type="ORF">PILCRDRAFT_12638</name>
</gene>
<dbReference type="FunFam" id="1.10.287.110:FF:000002">
    <property type="entry name" value="putative tyrosine-protein phosphatase auxilin isoform X2"/>
    <property type="match status" value="1"/>
</dbReference>
<dbReference type="CDD" id="cd14270">
    <property type="entry name" value="UBA"/>
    <property type="match status" value="1"/>
</dbReference>
<dbReference type="SUPFAM" id="SSF46934">
    <property type="entry name" value="UBA-like"/>
    <property type="match status" value="1"/>
</dbReference>
<dbReference type="InterPro" id="IPR009060">
    <property type="entry name" value="UBA-like_sf"/>
</dbReference>
<dbReference type="Gene3D" id="1.10.8.10">
    <property type="entry name" value="DNA helicase RuvA subunit, C-terminal domain"/>
    <property type="match status" value="1"/>
</dbReference>
<feature type="region of interest" description="Disordered" evidence="1">
    <location>
        <begin position="1"/>
        <end position="59"/>
    </location>
</feature>
<dbReference type="SUPFAM" id="SSF48452">
    <property type="entry name" value="TPR-like"/>
    <property type="match status" value="1"/>
</dbReference>
<feature type="compositionally biased region" description="Low complexity" evidence="1">
    <location>
        <begin position="165"/>
        <end position="180"/>
    </location>
</feature>
<feature type="compositionally biased region" description="Low complexity" evidence="1">
    <location>
        <begin position="49"/>
        <end position="59"/>
    </location>
</feature>
<feature type="compositionally biased region" description="Low complexity" evidence="1">
    <location>
        <begin position="228"/>
        <end position="250"/>
    </location>
</feature>
<feature type="compositionally biased region" description="Basic residues" evidence="1">
    <location>
        <begin position="336"/>
        <end position="347"/>
    </location>
</feature>
<feature type="compositionally biased region" description="Low complexity" evidence="1">
    <location>
        <begin position="352"/>
        <end position="374"/>
    </location>
</feature>
<feature type="region of interest" description="Disordered" evidence="1">
    <location>
        <begin position="311"/>
        <end position="374"/>
    </location>
</feature>
<evidence type="ECO:0000313" key="4">
    <source>
        <dbReference type="Proteomes" id="UP000054166"/>
    </source>
</evidence>
<feature type="compositionally biased region" description="Pro residues" evidence="1">
    <location>
        <begin position="722"/>
        <end position="742"/>
    </location>
</feature>
<feature type="region of interest" description="Disordered" evidence="1">
    <location>
        <begin position="411"/>
        <end position="541"/>
    </location>
</feature>
<dbReference type="GO" id="GO:0072583">
    <property type="term" value="P:clathrin-dependent endocytosis"/>
    <property type="evidence" value="ECO:0007669"/>
    <property type="project" value="TreeGrafter"/>
</dbReference>
<dbReference type="STRING" id="765440.A0A0C3F9H0"/>
<organism evidence="3 4">
    <name type="scientific">Piloderma croceum (strain F 1598)</name>
    <dbReference type="NCBI Taxonomy" id="765440"/>
    <lineage>
        <taxon>Eukaryota</taxon>
        <taxon>Fungi</taxon>
        <taxon>Dikarya</taxon>
        <taxon>Basidiomycota</taxon>
        <taxon>Agaricomycotina</taxon>
        <taxon>Agaricomycetes</taxon>
        <taxon>Agaricomycetidae</taxon>
        <taxon>Atheliales</taxon>
        <taxon>Atheliaceae</taxon>
        <taxon>Piloderma</taxon>
    </lineage>
</organism>
<feature type="compositionally biased region" description="Basic and acidic residues" evidence="1">
    <location>
        <begin position="454"/>
        <end position="463"/>
    </location>
</feature>
<dbReference type="EMBL" id="KN833033">
    <property type="protein sequence ID" value="KIM76584.1"/>
    <property type="molecule type" value="Genomic_DNA"/>
</dbReference>
<dbReference type="SUPFAM" id="SSF46565">
    <property type="entry name" value="Chaperone J-domain"/>
    <property type="match status" value="1"/>
</dbReference>
<dbReference type="Gene3D" id="1.25.40.10">
    <property type="entry name" value="Tetratricopeptide repeat domain"/>
    <property type="match status" value="1"/>
</dbReference>
<name>A0A0C3F9H0_PILCF</name>
<dbReference type="Gene3D" id="1.10.287.110">
    <property type="entry name" value="DnaJ domain"/>
    <property type="match status" value="1"/>
</dbReference>
<reference evidence="4" key="2">
    <citation type="submission" date="2015-01" db="EMBL/GenBank/DDBJ databases">
        <title>Evolutionary Origins and Diversification of the Mycorrhizal Mutualists.</title>
        <authorList>
            <consortium name="DOE Joint Genome Institute"/>
            <consortium name="Mycorrhizal Genomics Consortium"/>
            <person name="Kohler A."/>
            <person name="Kuo A."/>
            <person name="Nagy L.G."/>
            <person name="Floudas D."/>
            <person name="Copeland A."/>
            <person name="Barry K.W."/>
            <person name="Cichocki N."/>
            <person name="Veneault-Fourrey C."/>
            <person name="LaButti K."/>
            <person name="Lindquist E.A."/>
            <person name="Lipzen A."/>
            <person name="Lundell T."/>
            <person name="Morin E."/>
            <person name="Murat C."/>
            <person name="Riley R."/>
            <person name="Ohm R."/>
            <person name="Sun H."/>
            <person name="Tunlid A."/>
            <person name="Henrissat B."/>
            <person name="Grigoriev I.V."/>
            <person name="Hibbett D.S."/>
            <person name="Martin F."/>
        </authorList>
    </citation>
    <scope>NUCLEOTIDE SEQUENCE [LARGE SCALE GENOMIC DNA]</scope>
    <source>
        <strain evidence="4">F 1598</strain>
    </source>
</reference>
<feature type="region of interest" description="Disordered" evidence="1">
    <location>
        <begin position="705"/>
        <end position="747"/>
    </location>
</feature>